<sequence>MTTLKNLSLILATWLVTTVAFSQVPTDNPYQTRYAAVHHWTGAIRWSQVVNARDVDSLLGPRNLVDSARLQQAMLGLAARGGGVLYFPAGTYTLGYDLRLPGGVVLRGATPRSESSALSDQFSPPTKFEFPAYTPRKEGKMGAPGATGFKGIYATVAQQERSGLVNLDINRAVIDCAASPTRGATKADSQASMLLLGIRQNNAALPDPLIPTPTQRSRGRDWQRWPLKTGANMTIGAGCRCVVANCRLNDATTDNFRQHGYLLDDGMILDGSQAQFIFTDHTGIAVQSNNVAITDTYVQVSTGNQAIADPAQKVVLTNNRLEVTQHVGWVSGGNKAVSNDYDLLYEADSLHEFHTYRLRNDSLTYCLIKPRQFDPAKKYPLILLFHPTLEPGSSPKQAMRDMAWYMATEAFRSQFPAVLLMPLLPPGVSWVPQSRIRSISWPIHLSMNIVEQLEISGMVDTSRIYVIGLDWGAAAAWDVVTRYPEKVAAAVPVSAFYEITPDRAETIRHIPLWVVSGDSDEQISPTLAQVMLANLQKGNLNMKYSRIDNAGHRCWYRLTETPALFTWLFNQHK</sequence>
<comment type="caution">
    <text evidence="3">The sequence shown here is derived from an EMBL/GenBank/DDBJ whole genome shotgun (WGS) entry which is preliminary data.</text>
</comment>
<reference evidence="3 4" key="1">
    <citation type="submission" date="2021-03" db="EMBL/GenBank/DDBJ databases">
        <title>Fibrella sp. HMF5036 genome sequencing and assembly.</title>
        <authorList>
            <person name="Kang H."/>
            <person name="Kim H."/>
            <person name="Bae S."/>
            <person name="Joh K."/>
        </authorList>
    </citation>
    <scope>NUCLEOTIDE SEQUENCE [LARGE SCALE GENOMIC DNA]</scope>
    <source>
        <strain evidence="3 4">HMF5036</strain>
    </source>
</reference>
<dbReference type="InterPro" id="IPR012334">
    <property type="entry name" value="Pectin_lyas_fold"/>
</dbReference>
<keyword evidence="3" id="KW-0378">Hydrolase</keyword>
<dbReference type="SUPFAM" id="SSF51126">
    <property type="entry name" value="Pectin lyase-like"/>
    <property type="match status" value="1"/>
</dbReference>
<dbReference type="InterPro" id="IPR011050">
    <property type="entry name" value="Pectin_lyase_fold/virulence"/>
</dbReference>
<dbReference type="Proteomes" id="UP000664795">
    <property type="component" value="Unassembled WGS sequence"/>
</dbReference>
<dbReference type="InterPro" id="IPR050955">
    <property type="entry name" value="Plant_Biomass_Hydrol_Est"/>
</dbReference>
<keyword evidence="1 2" id="KW-0732">Signal</keyword>
<evidence type="ECO:0000313" key="4">
    <source>
        <dbReference type="Proteomes" id="UP000664795"/>
    </source>
</evidence>
<evidence type="ECO:0000313" key="3">
    <source>
        <dbReference type="EMBL" id="MBO0931464.1"/>
    </source>
</evidence>
<dbReference type="GO" id="GO:0016787">
    <property type="term" value="F:hydrolase activity"/>
    <property type="evidence" value="ECO:0007669"/>
    <property type="project" value="UniProtKB-KW"/>
</dbReference>
<dbReference type="PANTHER" id="PTHR43037">
    <property type="entry name" value="UNNAMED PRODUCT-RELATED"/>
    <property type="match status" value="1"/>
</dbReference>
<dbReference type="SUPFAM" id="SSF53474">
    <property type="entry name" value="alpha/beta-Hydrolases"/>
    <property type="match status" value="1"/>
</dbReference>
<dbReference type="PANTHER" id="PTHR43037:SF1">
    <property type="entry name" value="BLL1128 PROTEIN"/>
    <property type="match status" value="1"/>
</dbReference>
<dbReference type="EMBL" id="JAFMYU010000007">
    <property type="protein sequence ID" value="MBO0931464.1"/>
    <property type="molecule type" value="Genomic_DNA"/>
</dbReference>
<dbReference type="AlphaFoldDB" id="A0A939JXW7"/>
<name>A0A939JXW7_9BACT</name>
<dbReference type="Gene3D" id="3.40.50.1820">
    <property type="entry name" value="alpha/beta hydrolase"/>
    <property type="match status" value="1"/>
</dbReference>
<feature type="signal peptide" evidence="2">
    <location>
        <begin position="1"/>
        <end position="22"/>
    </location>
</feature>
<gene>
    <name evidence="3" type="ORF">J2I48_10690</name>
</gene>
<dbReference type="Gene3D" id="2.160.20.10">
    <property type="entry name" value="Single-stranded right-handed beta-helix, Pectin lyase-like"/>
    <property type="match status" value="1"/>
</dbReference>
<protein>
    <submittedName>
        <fullName evidence="3">Dienelactone hydrolase family protein</fullName>
    </submittedName>
</protein>
<evidence type="ECO:0000256" key="2">
    <source>
        <dbReference type="SAM" id="SignalP"/>
    </source>
</evidence>
<feature type="chain" id="PRO_5037059735" evidence="2">
    <location>
        <begin position="23"/>
        <end position="573"/>
    </location>
</feature>
<accession>A0A939JXW7</accession>
<proteinExistence type="predicted"/>
<evidence type="ECO:0000256" key="1">
    <source>
        <dbReference type="ARBA" id="ARBA00022729"/>
    </source>
</evidence>
<keyword evidence="4" id="KW-1185">Reference proteome</keyword>
<dbReference type="InterPro" id="IPR029058">
    <property type="entry name" value="AB_hydrolase_fold"/>
</dbReference>
<dbReference type="RefSeq" id="WP_207335436.1">
    <property type="nucleotide sequence ID" value="NZ_JAFMYU010000007.1"/>
</dbReference>
<organism evidence="3 4">
    <name type="scientific">Fibrella aquatilis</name>
    <dbReference type="NCBI Taxonomy" id="2817059"/>
    <lineage>
        <taxon>Bacteria</taxon>
        <taxon>Pseudomonadati</taxon>
        <taxon>Bacteroidota</taxon>
        <taxon>Cytophagia</taxon>
        <taxon>Cytophagales</taxon>
        <taxon>Spirosomataceae</taxon>
        <taxon>Fibrella</taxon>
    </lineage>
</organism>